<organism evidence="11 12">
    <name type="scientific">Sporomusa ovata</name>
    <dbReference type="NCBI Taxonomy" id="2378"/>
    <lineage>
        <taxon>Bacteria</taxon>
        <taxon>Bacillati</taxon>
        <taxon>Bacillota</taxon>
        <taxon>Negativicutes</taxon>
        <taxon>Selenomonadales</taxon>
        <taxon>Sporomusaceae</taxon>
        <taxon>Sporomusa</taxon>
    </lineage>
</organism>
<keyword evidence="7" id="KW-0010">Activator</keyword>
<name>A0A0U1L5Z5_9FIRM</name>
<dbReference type="GO" id="GO:0032259">
    <property type="term" value="P:methylation"/>
    <property type="evidence" value="ECO:0007669"/>
    <property type="project" value="UniProtKB-KW"/>
</dbReference>
<dbReference type="GO" id="GO:0006285">
    <property type="term" value="P:base-excision repair, AP site formation"/>
    <property type="evidence" value="ECO:0007669"/>
    <property type="project" value="TreeGrafter"/>
</dbReference>
<keyword evidence="4" id="KW-0808">Transferase</keyword>
<proteinExistence type="predicted"/>
<dbReference type="SUPFAM" id="SSF46689">
    <property type="entry name" value="Homeodomain-like"/>
    <property type="match status" value="2"/>
</dbReference>
<dbReference type="RefSeq" id="WP_021171334.1">
    <property type="nucleotide sequence ID" value="NZ_CTRP01000016.1"/>
</dbReference>
<gene>
    <name evidence="11" type="ORF">SpAn4DRAFT_4482</name>
</gene>
<dbReference type="Pfam" id="PF12833">
    <property type="entry name" value="HTH_18"/>
    <property type="match status" value="1"/>
</dbReference>
<evidence type="ECO:0000256" key="6">
    <source>
        <dbReference type="ARBA" id="ARBA00023015"/>
    </source>
</evidence>
<dbReference type="Pfam" id="PF00730">
    <property type="entry name" value="HhH-GPD"/>
    <property type="match status" value="1"/>
</dbReference>
<evidence type="ECO:0000256" key="4">
    <source>
        <dbReference type="ARBA" id="ARBA00022603"/>
    </source>
</evidence>
<dbReference type="InterPro" id="IPR009057">
    <property type="entry name" value="Homeodomain-like_sf"/>
</dbReference>
<dbReference type="GO" id="GO:0008270">
    <property type="term" value="F:zinc ion binding"/>
    <property type="evidence" value="ECO:0007669"/>
    <property type="project" value="InterPro"/>
</dbReference>
<dbReference type="Gene3D" id="1.10.340.30">
    <property type="entry name" value="Hypothetical protein, domain 2"/>
    <property type="match status" value="1"/>
</dbReference>
<evidence type="ECO:0000256" key="8">
    <source>
        <dbReference type="ARBA" id="ARBA00023163"/>
    </source>
</evidence>
<evidence type="ECO:0000256" key="1">
    <source>
        <dbReference type="ARBA" id="ARBA00000086"/>
    </source>
</evidence>
<dbReference type="EMBL" id="CTRP01000016">
    <property type="protein sequence ID" value="CQR75118.1"/>
    <property type="molecule type" value="Genomic_DNA"/>
</dbReference>
<dbReference type="InterPro" id="IPR037046">
    <property type="entry name" value="AlkA_N_sf"/>
</dbReference>
<dbReference type="GO" id="GO:0043916">
    <property type="term" value="F:DNA-7-methylguanine glycosylase activity"/>
    <property type="evidence" value="ECO:0007669"/>
    <property type="project" value="TreeGrafter"/>
</dbReference>
<dbReference type="GO" id="GO:0032131">
    <property type="term" value="F:alkylated DNA binding"/>
    <property type="evidence" value="ECO:0007669"/>
    <property type="project" value="TreeGrafter"/>
</dbReference>
<evidence type="ECO:0000256" key="3">
    <source>
        <dbReference type="ARBA" id="ARBA00012000"/>
    </source>
</evidence>
<dbReference type="GO" id="GO:0006307">
    <property type="term" value="P:DNA alkylation repair"/>
    <property type="evidence" value="ECO:0007669"/>
    <property type="project" value="TreeGrafter"/>
</dbReference>
<keyword evidence="6" id="KW-0805">Transcription regulation</keyword>
<keyword evidence="12" id="KW-1185">Reference proteome</keyword>
<dbReference type="InterPro" id="IPR018060">
    <property type="entry name" value="HTH_AraC"/>
</dbReference>
<comment type="catalytic activity">
    <reaction evidence="1">
        <text>Hydrolysis of alkylated DNA, releasing 3-methyladenine, 3-methylguanine, 7-methylguanine and 7-methyladenine.</text>
        <dbReference type="EC" id="3.2.2.21"/>
    </reaction>
</comment>
<dbReference type="PANTHER" id="PTHR43003">
    <property type="entry name" value="DNA-3-METHYLADENINE GLYCOSYLASE"/>
    <property type="match status" value="1"/>
</dbReference>
<dbReference type="Pfam" id="PF06029">
    <property type="entry name" value="AlkA_N"/>
    <property type="match status" value="1"/>
</dbReference>
<dbReference type="GO" id="GO:0043565">
    <property type="term" value="F:sequence-specific DNA binding"/>
    <property type="evidence" value="ECO:0007669"/>
    <property type="project" value="InterPro"/>
</dbReference>
<dbReference type="Pfam" id="PF02805">
    <property type="entry name" value="Ada_Zn_binding"/>
    <property type="match status" value="1"/>
</dbReference>
<dbReference type="GO" id="GO:0008725">
    <property type="term" value="F:DNA-3-methyladenine glycosylase activity"/>
    <property type="evidence" value="ECO:0007669"/>
    <property type="project" value="TreeGrafter"/>
</dbReference>
<dbReference type="InterPro" id="IPR035451">
    <property type="entry name" value="Ada-like_dom_sf"/>
</dbReference>
<accession>A0A0U1L5Z5</accession>
<dbReference type="Gene3D" id="3.30.310.20">
    <property type="entry name" value="DNA-3-methyladenine glycosylase AlkA, N-terminal domain"/>
    <property type="match status" value="1"/>
</dbReference>
<keyword evidence="4" id="KW-0489">Methyltransferase</keyword>
<evidence type="ECO:0000256" key="9">
    <source>
        <dbReference type="ARBA" id="ARBA00023204"/>
    </source>
</evidence>
<dbReference type="Gene3D" id="3.40.10.10">
    <property type="entry name" value="DNA Methylphosphotriester Repair Domain"/>
    <property type="match status" value="1"/>
</dbReference>
<dbReference type="GO" id="GO:0005737">
    <property type="term" value="C:cytoplasm"/>
    <property type="evidence" value="ECO:0007669"/>
    <property type="project" value="TreeGrafter"/>
</dbReference>
<dbReference type="Proteomes" id="UP000049855">
    <property type="component" value="Unassembled WGS sequence"/>
</dbReference>
<dbReference type="InterPro" id="IPR011257">
    <property type="entry name" value="DNA_glycosylase"/>
</dbReference>
<dbReference type="SMART" id="SM00478">
    <property type="entry name" value="ENDO3c"/>
    <property type="match status" value="1"/>
</dbReference>
<dbReference type="InterPro" id="IPR010316">
    <property type="entry name" value="AlkA_N"/>
</dbReference>
<dbReference type="PANTHER" id="PTHR43003:SF13">
    <property type="entry name" value="DNA-3-METHYLADENINE GLYCOSYLASE 2"/>
    <property type="match status" value="1"/>
</dbReference>
<evidence type="ECO:0000313" key="12">
    <source>
        <dbReference type="Proteomes" id="UP000049855"/>
    </source>
</evidence>
<dbReference type="AlphaFoldDB" id="A0A0U1L5Z5"/>
<evidence type="ECO:0000259" key="10">
    <source>
        <dbReference type="PROSITE" id="PS01124"/>
    </source>
</evidence>
<dbReference type="PROSITE" id="PS01124">
    <property type="entry name" value="HTH_ARAC_FAMILY_2"/>
    <property type="match status" value="1"/>
</dbReference>
<dbReference type="CDD" id="cd00056">
    <property type="entry name" value="ENDO3c"/>
    <property type="match status" value="1"/>
</dbReference>
<evidence type="ECO:0000256" key="2">
    <source>
        <dbReference type="ARBA" id="ARBA00001947"/>
    </source>
</evidence>
<comment type="cofactor">
    <cofactor evidence="2">
        <name>Zn(2+)</name>
        <dbReference type="ChEBI" id="CHEBI:29105"/>
    </cofactor>
</comment>
<dbReference type="GO" id="GO:0008168">
    <property type="term" value="F:methyltransferase activity"/>
    <property type="evidence" value="ECO:0007669"/>
    <property type="project" value="UniProtKB-KW"/>
</dbReference>
<reference evidence="12" key="1">
    <citation type="submission" date="2015-03" db="EMBL/GenBank/DDBJ databases">
        <authorList>
            <person name="Nijsse Bart"/>
        </authorList>
    </citation>
    <scope>NUCLEOTIDE SEQUENCE [LARGE SCALE GENOMIC DNA]</scope>
</reference>
<dbReference type="InterPro" id="IPR023170">
    <property type="entry name" value="HhH_base_excis_C"/>
</dbReference>
<feature type="domain" description="HTH araC/xylS-type" evidence="10">
    <location>
        <begin position="95"/>
        <end position="193"/>
    </location>
</feature>
<keyword evidence="9" id="KW-0234">DNA repair</keyword>
<dbReference type="Gene3D" id="1.10.10.60">
    <property type="entry name" value="Homeodomain-like"/>
    <property type="match status" value="2"/>
</dbReference>
<evidence type="ECO:0000256" key="5">
    <source>
        <dbReference type="ARBA" id="ARBA00022763"/>
    </source>
</evidence>
<dbReference type="InterPro" id="IPR051912">
    <property type="entry name" value="Alkylbase_DNA_Glycosylase/TA"/>
</dbReference>
<dbReference type="SUPFAM" id="SSF55945">
    <property type="entry name" value="TATA-box binding protein-like"/>
    <property type="match status" value="1"/>
</dbReference>
<dbReference type="SUPFAM" id="SSF48150">
    <property type="entry name" value="DNA-glycosylase"/>
    <property type="match status" value="1"/>
</dbReference>
<dbReference type="InterPro" id="IPR003265">
    <property type="entry name" value="HhH-GPD_domain"/>
</dbReference>
<sequence>MMQTEIPKLLLDNKACYAAMQARDVRFDGRFFCGVSSTGVYCRPICRVKHPKEGNCTFFISAAAAEAAGYRPCLRCRPELAPGSAPVDSTTRLARSAAMIMTEDYLTTCKISELAAKLNITDRHLRRVFFTEYGVSPSQYFKTQKLLLAKSLLTDTRLTVTDVALAAGFNSIRRFNDQFKKYYHLTPNELRHKGRSIEKNNDRITLFMGYRPPYAWDNLLSFFAIRALPGVESVTENTYRRTAVIKKGGTFYFGWIEVENLSKKNALSVTISARLLPVLSQVLARIRFQFDLNCSPEIVYEKLVAMNEVVPNICIPGIRVPGCFDPFEMSVRAILGQQITVKAAGTLAARLVAAVGQKVDTPFSELQYTFPQPNRFCAMEGLIENHLGPLGITKTRARSILAVASAVTNNSITLSYSANPGAVMEKLLKLPGIGPWTTQYLALRALGWPDAFPHTDYGVKKALSDRSPQEILQLSQNWSPWRSYATILLWDFLTQKLEFEKGSCSSH</sequence>
<protein>
    <recommendedName>
        <fullName evidence="3">DNA-3-methyladenine glycosylase II</fullName>
        <ecNumber evidence="3">3.2.2.21</ecNumber>
    </recommendedName>
</protein>
<dbReference type="SMART" id="SM00342">
    <property type="entry name" value="HTH_ARAC"/>
    <property type="match status" value="1"/>
</dbReference>
<dbReference type="EC" id="3.2.2.21" evidence="3"/>
<dbReference type="Gene3D" id="1.10.1670.10">
    <property type="entry name" value="Helix-hairpin-Helix base-excision DNA repair enzymes (C-terminal)"/>
    <property type="match status" value="1"/>
</dbReference>
<evidence type="ECO:0000313" key="11">
    <source>
        <dbReference type="EMBL" id="CQR75118.1"/>
    </source>
</evidence>
<dbReference type="SUPFAM" id="SSF57884">
    <property type="entry name" value="Ada DNA repair protein, N-terminal domain (N-Ada 10)"/>
    <property type="match status" value="1"/>
</dbReference>
<dbReference type="GO" id="GO:0032993">
    <property type="term" value="C:protein-DNA complex"/>
    <property type="evidence" value="ECO:0007669"/>
    <property type="project" value="TreeGrafter"/>
</dbReference>
<evidence type="ECO:0000256" key="7">
    <source>
        <dbReference type="ARBA" id="ARBA00023159"/>
    </source>
</evidence>
<dbReference type="InterPro" id="IPR004026">
    <property type="entry name" value="Ada_DNA_repair_Zn-bd"/>
</dbReference>
<keyword evidence="5" id="KW-0227">DNA damage</keyword>
<keyword evidence="8" id="KW-0804">Transcription</keyword>
<dbReference type="GO" id="GO:0003700">
    <property type="term" value="F:DNA-binding transcription factor activity"/>
    <property type="evidence" value="ECO:0007669"/>
    <property type="project" value="InterPro"/>
</dbReference>
<dbReference type="SMART" id="SM01009">
    <property type="entry name" value="AlkA_N"/>
    <property type="match status" value="1"/>
</dbReference>